<evidence type="ECO:0000256" key="1">
    <source>
        <dbReference type="ARBA" id="ARBA00022705"/>
    </source>
</evidence>
<evidence type="ECO:0000313" key="7">
    <source>
        <dbReference type="WBParaSite" id="jg3010"/>
    </source>
</evidence>
<keyword evidence="1" id="KW-0235">DNA replication</keyword>
<dbReference type="PANTHER" id="PTHR23389">
    <property type="entry name" value="CHROMOSOME TRANSMISSION FIDELITY FACTOR 18"/>
    <property type="match status" value="1"/>
</dbReference>
<dbReference type="SMART" id="SM00382">
    <property type="entry name" value="AAA"/>
    <property type="match status" value="1"/>
</dbReference>
<dbReference type="Pfam" id="PF25361">
    <property type="entry name" value="AAA_lid_RFC1"/>
    <property type="match status" value="1"/>
</dbReference>
<dbReference type="Proteomes" id="UP000887574">
    <property type="component" value="Unplaced"/>
</dbReference>
<keyword evidence="6" id="KW-1185">Reference proteome</keyword>
<dbReference type="Pfam" id="PF00004">
    <property type="entry name" value="AAA"/>
    <property type="match status" value="1"/>
</dbReference>
<dbReference type="SUPFAM" id="SSF52540">
    <property type="entry name" value="P-loop containing nucleoside triphosphate hydrolases"/>
    <property type="match status" value="1"/>
</dbReference>
<feature type="compositionally biased region" description="Polar residues" evidence="4">
    <location>
        <begin position="104"/>
        <end position="122"/>
    </location>
</feature>
<dbReference type="AlphaFoldDB" id="A0A915E7Y1"/>
<dbReference type="FunFam" id="3.40.50.300:FF:000395">
    <property type="entry name" value="Replication factor C subunit 1"/>
    <property type="match status" value="1"/>
</dbReference>
<dbReference type="Gene3D" id="1.10.8.60">
    <property type="match status" value="1"/>
</dbReference>
<feature type="compositionally biased region" description="Polar residues" evidence="4">
    <location>
        <begin position="57"/>
        <end position="66"/>
    </location>
</feature>
<dbReference type="InterPro" id="IPR027417">
    <property type="entry name" value="P-loop_NTPase"/>
</dbReference>
<evidence type="ECO:0000259" key="5">
    <source>
        <dbReference type="SMART" id="SM00382"/>
    </source>
</evidence>
<feature type="compositionally biased region" description="Basic and acidic residues" evidence="4">
    <location>
        <begin position="181"/>
        <end position="192"/>
    </location>
</feature>
<dbReference type="GO" id="GO:0005634">
    <property type="term" value="C:nucleus"/>
    <property type="evidence" value="ECO:0007669"/>
    <property type="project" value="TreeGrafter"/>
</dbReference>
<keyword evidence="2" id="KW-0547">Nucleotide-binding</keyword>
<feature type="compositionally biased region" description="Basic and acidic residues" evidence="4">
    <location>
        <begin position="149"/>
        <end position="161"/>
    </location>
</feature>
<dbReference type="WBParaSite" id="jg3010">
    <property type="protein sequence ID" value="jg3010"/>
    <property type="gene ID" value="jg3010"/>
</dbReference>
<protein>
    <submittedName>
        <fullName evidence="7">AAA+ ATPase domain-containing protein</fullName>
    </submittedName>
</protein>
<reference evidence="7" key="1">
    <citation type="submission" date="2022-11" db="UniProtKB">
        <authorList>
            <consortium name="WormBaseParasite"/>
        </authorList>
    </citation>
    <scope>IDENTIFICATION</scope>
</reference>
<evidence type="ECO:0000313" key="6">
    <source>
        <dbReference type="Proteomes" id="UP000887574"/>
    </source>
</evidence>
<dbReference type="GO" id="GO:0016887">
    <property type="term" value="F:ATP hydrolysis activity"/>
    <property type="evidence" value="ECO:0007669"/>
    <property type="project" value="InterPro"/>
</dbReference>
<dbReference type="InterPro" id="IPR003593">
    <property type="entry name" value="AAA+_ATPase"/>
</dbReference>
<sequence length="608" mass="67934">MDIRKFFSASGPSDEKSEKQNFTANQPVSRSMKGSGLSKERQLNLSPSPKQTKKSNLRANVSNVVISSEEDTDGECPISDQLKKEVRKNRKTKIISSDEEDAITSANALRQPVSSADENITRCSPRKKKPFSHEALSPVLLSDAPAPSKGKDVARRNPRKLITDMEPIHGVVTNKKRKRNCKDAKDAQKDEVNEVVPKRSKLAGSKQVDCDEMPMGVFANEEKGTVKTKKSDRSNTKLNIPAVSNLNKKRSSEKLIDIDARSNTRTSSSSPKKSKTKLQKTVVTANIPEDMTIKGTMHLMASRPTQNSDQEALKKQLDLPWVDKYKPIQQKELVGQHTDKSPFNKLVSWLRDWPKYNLGVRALQKKSRPNQYQAQSDGTSFKAALLSGPPGIGKTTCGVFACKQLNLQYLELNASDSRGKKAIESQVSSLLEDNRMDKYYFSSAGKVTSKVLGINQVLIMDEVDGMSGNQDRSGIMELIQMIKRTKVPIICICNDRQSQKIRSLANYCFDLRFTRPRAEQIKGRLQTIAYKENLKIPSETLDKIIEASNQDLRQCIHSLQLMNSGSSKADQRFQKKDISVNIFEAARTCLSSDSTLAENRKCSFLTTP</sequence>
<keyword evidence="3" id="KW-0067">ATP-binding</keyword>
<name>A0A915E7Y1_9BILA</name>
<dbReference type="GO" id="GO:0006260">
    <property type="term" value="P:DNA replication"/>
    <property type="evidence" value="ECO:0007669"/>
    <property type="project" value="UniProtKB-KW"/>
</dbReference>
<feature type="compositionally biased region" description="Polar residues" evidence="4">
    <location>
        <begin position="20"/>
        <end position="29"/>
    </location>
</feature>
<evidence type="ECO:0000256" key="3">
    <source>
        <dbReference type="ARBA" id="ARBA00022840"/>
    </source>
</evidence>
<dbReference type="GO" id="GO:0003677">
    <property type="term" value="F:DNA binding"/>
    <property type="evidence" value="ECO:0007669"/>
    <property type="project" value="TreeGrafter"/>
</dbReference>
<feature type="region of interest" description="Disordered" evidence="4">
    <location>
        <begin position="1"/>
        <end position="161"/>
    </location>
</feature>
<dbReference type="InterPro" id="IPR003959">
    <property type="entry name" value="ATPase_AAA_core"/>
</dbReference>
<accession>A0A915E7Y1</accession>
<dbReference type="Gene3D" id="3.40.50.300">
    <property type="entry name" value="P-loop containing nucleotide triphosphate hydrolases"/>
    <property type="match status" value="1"/>
</dbReference>
<feature type="region of interest" description="Disordered" evidence="4">
    <location>
        <begin position="254"/>
        <end position="280"/>
    </location>
</feature>
<feature type="region of interest" description="Disordered" evidence="4">
    <location>
        <begin position="175"/>
        <end position="206"/>
    </location>
</feature>
<proteinExistence type="predicted"/>
<evidence type="ECO:0000256" key="4">
    <source>
        <dbReference type="SAM" id="MobiDB-lite"/>
    </source>
</evidence>
<evidence type="ECO:0000256" key="2">
    <source>
        <dbReference type="ARBA" id="ARBA00022741"/>
    </source>
</evidence>
<dbReference type="GO" id="GO:0005524">
    <property type="term" value="F:ATP binding"/>
    <property type="evidence" value="ECO:0007669"/>
    <property type="project" value="UniProtKB-KW"/>
</dbReference>
<dbReference type="CDD" id="cd00009">
    <property type="entry name" value="AAA"/>
    <property type="match status" value="1"/>
</dbReference>
<dbReference type="CDD" id="cd18140">
    <property type="entry name" value="HLD_clamp_RFC"/>
    <property type="match status" value="1"/>
</dbReference>
<dbReference type="InterPro" id="IPR047854">
    <property type="entry name" value="RFC_lid"/>
</dbReference>
<dbReference type="PANTHER" id="PTHR23389:SF6">
    <property type="entry name" value="REPLICATION FACTOR C SUBUNIT 1"/>
    <property type="match status" value="1"/>
</dbReference>
<feature type="domain" description="AAA+ ATPase" evidence="5">
    <location>
        <begin position="380"/>
        <end position="519"/>
    </location>
</feature>
<organism evidence="6 7">
    <name type="scientific">Ditylenchus dipsaci</name>
    <dbReference type="NCBI Taxonomy" id="166011"/>
    <lineage>
        <taxon>Eukaryota</taxon>
        <taxon>Metazoa</taxon>
        <taxon>Ecdysozoa</taxon>
        <taxon>Nematoda</taxon>
        <taxon>Chromadorea</taxon>
        <taxon>Rhabditida</taxon>
        <taxon>Tylenchina</taxon>
        <taxon>Tylenchomorpha</taxon>
        <taxon>Sphaerularioidea</taxon>
        <taxon>Anguinidae</taxon>
        <taxon>Anguininae</taxon>
        <taxon>Ditylenchus</taxon>
    </lineage>
</organism>